<dbReference type="FunFam" id="3.30.70.270:FF:000001">
    <property type="entry name" value="Diguanylate cyclase domain protein"/>
    <property type="match status" value="1"/>
</dbReference>
<dbReference type="SUPFAM" id="SSF141868">
    <property type="entry name" value="EAL domain-like"/>
    <property type="match status" value="1"/>
</dbReference>
<protein>
    <submittedName>
        <fullName evidence="6">Diguanylate cyclase/phosphodiesterase with PAS/PAC sensor(S)</fullName>
    </submittedName>
</protein>
<evidence type="ECO:0000313" key="6">
    <source>
        <dbReference type="EMBL" id="AEP29950.1"/>
    </source>
</evidence>
<dbReference type="EMBL" id="CP003060">
    <property type="protein sequence ID" value="AEP29950.1"/>
    <property type="molecule type" value="Genomic_DNA"/>
</dbReference>
<feature type="domain" description="PAC" evidence="3">
    <location>
        <begin position="232"/>
        <end position="284"/>
    </location>
</feature>
<dbReference type="InterPro" id="IPR000700">
    <property type="entry name" value="PAS-assoc_C"/>
</dbReference>
<dbReference type="SMART" id="SM00091">
    <property type="entry name" value="PAS"/>
    <property type="match status" value="2"/>
</dbReference>
<dbReference type="CDD" id="cd01948">
    <property type="entry name" value="EAL"/>
    <property type="match status" value="1"/>
</dbReference>
<feature type="domain" description="GGDEF" evidence="5">
    <location>
        <begin position="316"/>
        <end position="449"/>
    </location>
</feature>
<dbReference type="PROSITE" id="PS50112">
    <property type="entry name" value="PAS"/>
    <property type="match status" value="1"/>
</dbReference>
<dbReference type="PANTHER" id="PTHR44757">
    <property type="entry name" value="DIGUANYLATE CYCLASE DGCP"/>
    <property type="match status" value="1"/>
</dbReference>
<evidence type="ECO:0000313" key="7">
    <source>
        <dbReference type="Proteomes" id="UP000009282"/>
    </source>
</evidence>
<evidence type="ECO:0000259" key="5">
    <source>
        <dbReference type="PROSITE" id="PS50887"/>
    </source>
</evidence>
<dbReference type="Gene3D" id="3.30.450.20">
    <property type="entry name" value="PAS domain"/>
    <property type="match status" value="2"/>
</dbReference>
<dbReference type="Gene3D" id="3.30.70.270">
    <property type="match status" value="1"/>
</dbReference>
<dbReference type="NCBIfam" id="TIGR00229">
    <property type="entry name" value="sensory_box"/>
    <property type="match status" value="1"/>
</dbReference>
<dbReference type="PROSITE" id="PS50887">
    <property type="entry name" value="GGDEF"/>
    <property type="match status" value="1"/>
</dbReference>
<dbReference type="PANTHER" id="PTHR44757:SF2">
    <property type="entry name" value="BIOFILM ARCHITECTURE MAINTENANCE PROTEIN MBAA"/>
    <property type="match status" value="1"/>
</dbReference>
<dbReference type="Pfam" id="PF00990">
    <property type="entry name" value="GGDEF"/>
    <property type="match status" value="1"/>
</dbReference>
<dbReference type="InterPro" id="IPR029787">
    <property type="entry name" value="Nucleotide_cyclase"/>
</dbReference>
<dbReference type="InterPro" id="IPR043128">
    <property type="entry name" value="Rev_trsase/Diguanyl_cyclase"/>
</dbReference>
<dbReference type="InterPro" id="IPR001633">
    <property type="entry name" value="EAL_dom"/>
</dbReference>
<dbReference type="InterPro" id="IPR052155">
    <property type="entry name" value="Biofilm_reg_signaling"/>
</dbReference>
<dbReference type="InterPro" id="IPR000014">
    <property type="entry name" value="PAS"/>
</dbReference>
<dbReference type="KEGG" id="gni:GNIT_1841"/>
<dbReference type="InterPro" id="IPR035919">
    <property type="entry name" value="EAL_sf"/>
</dbReference>
<evidence type="ECO:0000256" key="1">
    <source>
        <dbReference type="ARBA" id="ARBA00001946"/>
    </source>
</evidence>
<dbReference type="SUPFAM" id="SSF55785">
    <property type="entry name" value="PYP-like sensor domain (PAS domain)"/>
    <property type="match status" value="2"/>
</dbReference>
<dbReference type="RefSeq" id="WP_014108824.1">
    <property type="nucleotide sequence ID" value="NC_016041.1"/>
</dbReference>
<dbReference type="Pfam" id="PF00563">
    <property type="entry name" value="EAL"/>
    <property type="match status" value="1"/>
</dbReference>
<dbReference type="PROSITE" id="PS50883">
    <property type="entry name" value="EAL"/>
    <property type="match status" value="1"/>
</dbReference>
<proteinExistence type="predicted"/>
<dbReference type="GO" id="GO:0003824">
    <property type="term" value="F:catalytic activity"/>
    <property type="evidence" value="ECO:0007669"/>
    <property type="project" value="UniProtKB-ARBA"/>
</dbReference>
<name>G4QHG4_GLANF</name>
<evidence type="ECO:0000259" key="4">
    <source>
        <dbReference type="PROSITE" id="PS50883"/>
    </source>
</evidence>
<gene>
    <name evidence="6" type="ordered locus">GNIT_1841</name>
</gene>
<dbReference type="CDD" id="cd01949">
    <property type="entry name" value="GGDEF"/>
    <property type="match status" value="1"/>
</dbReference>
<dbReference type="PROSITE" id="PS50113">
    <property type="entry name" value="PAC"/>
    <property type="match status" value="1"/>
</dbReference>
<dbReference type="HOGENOM" id="CLU_000445_70_20_6"/>
<dbReference type="NCBIfam" id="TIGR00254">
    <property type="entry name" value="GGDEF"/>
    <property type="match status" value="1"/>
</dbReference>
<dbReference type="SMART" id="SM00267">
    <property type="entry name" value="GGDEF"/>
    <property type="match status" value="1"/>
</dbReference>
<dbReference type="Pfam" id="PF13426">
    <property type="entry name" value="PAS_9"/>
    <property type="match status" value="2"/>
</dbReference>
<dbReference type="Gene3D" id="3.20.20.450">
    <property type="entry name" value="EAL domain"/>
    <property type="match status" value="1"/>
</dbReference>
<dbReference type="SMART" id="SM00052">
    <property type="entry name" value="EAL"/>
    <property type="match status" value="1"/>
</dbReference>
<comment type="cofactor">
    <cofactor evidence="1">
        <name>Mg(2+)</name>
        <dbReference type="ChEBI" id="CHEBI:18420"/>
    </cofactor>
</comment>
<dbReference type="InterPro" id="IPR000160">
    <property type="entry name" value="GGDEF_dom"/>
</dbReference>
<reference evidence="6 7" key="1">
    <citation type="journal article" date="2011" name="J. Bacteriol.">
        <title>Complete genome sequence of seawater bacterium Glaciecola nitratireducens FR1064T.</title>
        <authorList>
            <person name="Bian F."/>
            <person name="Qin Q.L."/>
            <person name="Xie B.B."/>
            <person name="Shu Y.L."/>
            <person name="Zhang X.Y."/>
            <person name="Yu Y."/>
            <person name="Chen B."/>
            <person name="Chen X.L."/>
            <person name="Zhou B.C."/>
            <person name="Zhang Y.Z."/>
        </authorList>
    </citation>
    <scope>NUCLEOTIDE SEQUENCE [LARGE SCALE GENOMIC DNA]</scope>
    <source>
        <strain evidence="7">JCM 12485 / KCTC 12276 / FR1064</strain>
    </source>
</reference>
<evidence type="ECO:0000259" key="3">
    <source>
        <dbReference type="PROSITE" id="PS50113"/>
    </source>
</evidence>
<dbReference type="STRING" id="1085623.GNIT_1841"/>
<sequence length="716" mass="81199">MVGSFANDADNHRLLHELMVHQIELEMQNEELLATKEQTSQALDRCTELFEFAPICYCTVNENSELSSINLLGANTFNMTSEKLMGKRLAAFVEYEFLSTFNYHLNSVFSAKQNTHCELRLNINSKQIWMQANFKLDKNQSKCFIALIDITKQKVAEEEIRLAATVYESLNEAVVVANNEGNIIAVNPSFIKLTGMSSEQIVGQSCNVLRSKFHNNAFYKNMWYSLQKTGRWQGEITNNRQNGERYMGWLTISTIYDADKNVSKRVGLLTDITEKKRATDLIEKQANFDSLTGLPNRRLFNSKLMQELLLSHRKERQFALFSIDLDQFKDINDSLGHHVGDQLLIETALRLQKCIRNVDTVSRLGGDEFTIIMSNLATIESTGILADRILQTLNAPFHLGDNLGYISASVGIAIYPDDGTNIETLIKNADQAMYAAKNDGRNCKRYFTLAMQDKIQKRLSLSHELRSAIENNEFWIAYQPIIDLNSGLIQKAESLLRWEHPELGNVPPMEFIPIAEESGLISNIGDWAFEQVTLQTQLWLQTFPQDFQISINMSPAQFRGERTTHKHWLKHLKKLNLNSKNVAIEITEGLLMDMSNQVMAQLDSFDTAGIEISLDDFGTGYSSLSYLKKFHIDYLKIDLSFVKNLEADSDNMALCEAIIVLAHKLGLKVIAEGIETTKQRDLLIAVGCDYGQGYLFSKPLSAVDFEALVRENLNEP</sequence>
<organism evidence="6 7">
    <name type="scientific">Glaciecola nitratireducens (strain JCM 12485 / KCTC 12276 / FR1064)</name>
    <dbReference type="NCBI Taxonomy" id="1085623"/>
    <lineage>
        <taxon>Bacteria</taxon>
        <taxon>Pseudomonadati</taxon>
        <taxon>Pseudomonadota</taxon>
        <taxon>Gammaproteobacteria</taxon>
        <taxon>Alteromonadales</taxon>
        <taxon>Alteromonadaceae</taxon>
        <taxon>Brumicola</taxon>
    </lineage>
</organism>
<dbReference type="CDD" id="cd00130">
    <property type="entry name" value="PAS"/>
    <property type="match status" value="1"/>
</dbReference>
<feature type="domain" description="EAL" evidence="4">
    <location>
        <begin position="458"/>
        <end position="713"/>
    </location>
</feature>
<dbReference type="eggNOG" id="COG5001">
    <property type="taxonomic scope" value="Bacteria"/>
</dbReference>
<dbReference type="SUPFAM" id="SSF55073">
    <property type="entry name" value="Nucleotide cyclase"/>
    <property type="match status" value="1"/>
</dbReference>
<accession>G4QHG4</accession>
<evidence type="ECO:0000259" key="2">
    <source>
        <dbReference type="PROSITE" id="PS50112"/>
    </source>
</evidence>
<feature type="domain" description="PAS" evidence="2">
    <location>
        <begin position="159"/>
        <end position="214"/>
    </location>
</feature>
<keyword evidence="7" id="KW-1185">Reference proteome</keyword>
<dbReference type="Proteomes" id="UP000009282">
    <property type="component" value="Chromosome"/>
</dbReference>
<dbReference type="InterPro" id="IPR035965">
    <property type="entry name" value="PAS-like_dom_sf"/>
</dbReference>
<dbReference type="AlphaFoldDB" id="G4QHG4"/>